<organism evidence="1 2">
    <name type="scientific">Trifolium medium</name>
    <dbReference type="NCBI Taxonomy" id="97028"/>
    <lineage>
        <taxon>Eukaryota</taxon>
        <taxon>Viridiplantae</taxon>
        <taxon>Streptophyta</taxon>
        <taxon>Embryophyta</taxon>
        <taxon>Tracheophyta</taxon>
        <taxon>Spermatophyta</taxon>
        <taxon>Magnoliopsida</taxon>
        <taxon>eudicotyledons</taxon>
        <taxon>Gunneridae</taxon>
        <taxon>Pentapetalae</taxon>
        <taxon>rosids</taxon>
        <taxon>fabids</taxon>
        <taxon>Fabales</taxon>
        <taxon>Fabaceae</taxon>
        <taxon>Papilionoideae</taxon>
        <taxon>50 kb inversion clade</taxon>
        <taxon>NPAAA clade</taxon>
        <taxon>Hologalegina</taxon>
        <taxon>IRL clade</taxon>
        <taxon>Trifolieae</taxon>
        <taxon>Trifolium</taxon>
    </lineage>
</organism>
<dbReference type="EMBL" id="LXQA011403591">
    <property type="protein sequence ID" value="MCI96023.1"/>
    <property type="molecule type" value="Genomic_DNA"/>
</dbReference>
<proteinExistence type="predicted"/>
<keyword evidence="2" id="KW-1185">Reference proteome</keyword>
<reference evidence="1 2" key="1">
    <citation type="journal article" date="2018" name="Front. Plant Sci.">
        <title>Red Clover (Trifolium pratense) and Zigzag Clover (T. medium) - A Picture of Genomic Similarities and Differences.</title>
        <authorList>
            <person name="Dluhosova J."/>
            <person name="Istvanek J."/>
            <person name="Nedelnik J."/>
            <person name="Repkova J."/>
        </authorList>
    </citation>
    <scope>NUCLEOTIDE SEQUENCE [LARGE SCALE GENOMIC DNA]</scope>
    <source>
        <strain evidence="2">cv. 10/8</strain>
        <tissue evidence="1">Leaf</tissue>
    </source>
</reference>
<name>A0A392W8D3_9FABA</name>
<protein>
    <submittedName>
        <fullName evidence="1">Uncharacterized protein</fullName>
    </submittedName>
</protein>
<accession>A0A392W8D3</accession>
<comment type="caution">
    <text evidence="1">The sequence shown here is derived from an EMBL/GenBank/DDBJ whole genome shotgun (WGS) entry which is preliminary data.</text>
</comment>
<evidence type="ECO:0000313" key="1">
    <source>
        <dbReference type="EMBL" id="MCI96023.1"/>
    </source>
</evidence>
<evidence type="ECO:0000313" key="2">
    <source>
        <dbReference type="Proteomes" id="UP000265520"/>
    </source>
</evidence>
<sequence>MDVIVWVSCSPVVYPSWVSGKASYSWWCWLQWRCWYLAAPAEV</sequence>
<dbReference type="Proteomes" id="UP000265520">
    <property type="component" value="Unassembled WGS sequence"/>
</dbReference>
<dbReference type="AlphaFoldDB" id="A0A392W8D3"/>